<dbReference type="OrthoDB" id="862563at2"/>
<dbReference type="InterPro" id="IPR026444">
    <property type="entry name" value="Secre_tail"/>
</dbReference>
<dbReference type="EMBL" id="QFRJ01000003">
    <property type="protein sequence ID" value="PWH86120.1"/>
    <property type="molecule type" value="Genomic_DNA"/>
</dbReference>
<feature type="domain" description="Secretion system C-terminal sorting" evidence="2">
    <location>
        <begin position="1443"/>
        <end position="1516"/>
    </location>
</feature>
<name>A0A2U2XEF6_9FLAO</name>
<sequence length="1517" mass="160460">MKNYIVSILFTCFVGLNLYSADRYWVSAGAGSWSLTSNWSSTDGGPGGASVPAAGDFVYFTDNGLGNCILNGNVAFDGLNTENYTGTINLNGFSFNPAVSGAANCLFLGGAINDTQGTSKILYNTTGRTEFSNVTIDVVLNFESGEIRFNGGNFNALVSAQQNGSNIATGDGGCVFADNTTIINAGSGDLRLGRINPDVFQKNLSIKNIGSGSFVLALNSAANLVSGDLTVLADIKSSDIILCNSAISSLTVNGVTNITNNAANNNARMQIGRRGDITFNNTLLLNNNASSTANRFLLNRYPESFNVYNGDVVLTNTHLKSEGIFFGLLGGRGELAVGRVLSIGAGGFVAGRLHLGNFDQKGTTAHNLSLSGDSRLIIESCNWRGEFAGRASRITTSSTRYQGRTLLEKTGVGNDDSNGLNFFNEDVELRNTGRSRFGMGSGNPDSFQKNVLVNNRGESDIYIAMSSADNEILGDLIVKSDGFGSGTTKVRVADRDGSSIRIDGDVQLQNIGVSDECRIDFPYSGKITVNGALTINNSPSGKDGTVFISANINSSILVNGNTVVNQNAGGTGAMRTLLARTGSATFNGTTSITNNSAASSNIVNVAFGANANVQFNGNVSLESTQLDSQGIYFGRNGGNTNLADGFTIGVGTGGFIAGQLALDNFTQVGLTPQDITLTGTSILKVNNSNWEGNINFVSPRIFTENTTYRGLSYLEKTGAGVDNSSGGNTFEQNCVIKNTGPGSIRMGYSDYDRWEENLNLLSEGDGGMGIAYGTFGNFIAGDFTVMASSGSGSVQEVVIADQISSTLTVTGNTSIINNSSGVRNDVIIGENGDVNFIGDLEITNSSTSTNRGEIILANAINSEVTVSGNTTVLNSGLGGSRKRVFLGNSGDVRFNGSLNLTLTSDAANAEIFLNHAVGSENRYIQGVTINAPSSLSDGVYFGSDGGTGTIFNGSAISIGAGGFIAENLFMQNLIQMGSTAQVIELYTGTTRLESNNSIWNGNVTFRSPKLISNNSTYHSNTELHKTGPDNDQSIGGNTFNGVAVLRNTGQGDFIPSSTIGNTFNEDVTYEKLGLGAVLPTYSTTSKYAKSIIINSNDVMVFGASGGGKVSMNGAGPQFISVVGATPKPEFAALETFNLVDNITLNTPIEIISLLSLLQGNINTSDVNMLFMSDNSFVTAVSNNAYVNGPVTKIGDDKFVFPVGKANFYRPIALASKPNTTSAQFKAEYFPQNVTSSGTPNSPLDVTIDRISSCEYWMLDRVASTSPASVKLYYGDSSPGSCSGVVDQSTVVVSRWNGASWEDLGNGGIGGSPASGSVQTMSQVTSFSPFTLASTNAINPLPIQLTEFEVEGKTREAYVNWTTESEFNNDYFELEHSMDGYNFEVIGVVEGAGNSSSAIHYNYVDRTPGNGINYYRLKQVDFDGEFTYSDIKSAAFDAWDYVNIYPNPLRNGGKLAISSSHDIHQISIINEMGQLIDQSNFSGDSNLVELKSLKLISGLYFVKVYNTEGVEVKKLVVK</sequence>
<protein>
    <recommendedName>
        <fullName evidence="2">Secretion system C-terminal sorting domain-containing protein</fullName>
    </recommendedName>
</protein>
<evidence type="ECO:0000313" key="3">
    <source>
        <dbReference type="EMBL" id="PWH86120.1"/>
    </source>
</evidence>
<evidence type="ECO:0000259" key="2">
    <source>
        <dbReference type="Pfam" id="PF18962"/>
    </source>
</evidence>
<dbReference type="NCBIfam" id="TIGR04183">
    <property type="entry name" value="Por_Secre_tail"/>
    <property type="match status" value="1"/>
</dbReference>
<evidence type="ECO:0000313" key="4">
    <source>
        <dbReference type="Proteomes" id="UP000245370"/>
    </source>
</evidence>
<keyword evidence="1" id="KW-0732">Signal</keyword>
<dbReference type="RefSeq" id="WP_109358929.1">
    <property type="nucleotide sequence ID" value="NZ_QFRJ01000003.1"/>
</dbReference>
<proteinExistence type="predicted"/>
<dbReference type="Proteomes" id="UP000245370">
    <property type="component" value="Unassembled WGS sequence"/>
</dbReference>
<evidence type="ECO:0000256" key="1">
    <source>
        <dbReference type="ARBA" id="ARBA00022729"/>
    </source>
</evidence>
<gene>
    <name evidence="3" type="ORF">DIT68_06075</name>
</gene>
<accession>A0A2U2XEF6</accession>
<keyword evidence="4" id="KW-1185">Reference proteome</keyword>
<comment type="caution">
    <text evidence="3">The sequence shown here is derived from an EMBL/GenBank/DDBJ whole genome shotgun (WGS) entry which is preliminary data.</text>
</comment>
<reference evidence="3 4" key="2">
    <citation type="submission" date="2018-05" db="EMBL/GenBank/DDBJ databases">
        <authorList>
            <person name="Lanie J.A."/>
            <person name="Ng W.-L."/>
            <person name="Kazmierczak K.M."/>
            <person name="Andrzejewski T.M."/>
            <person name="Davidsen T.M."/>
            <person name="Wayne K.J."/>
            <person name="Tettelin H."/>
            <person name="Glass J.I."/>
            <person name="Rusch D."/>
            <person name="Podicherti R."/>
            <person name="Tsui H.-C.T."/>
            <person name="Winkler M.E."/>
        </authorList>
    </citation>
    <scope>NUCLEOTIDE SEQUENCE [LARGE SCALE GENOMIC DNA]</scope>
    <source>
        <strain evidence="3 4">C305</strain>
    </source>
</reference>
<reference evidence="3 4" key="1">
    <citation type="submission" date="2018-05" db="EMBL/GenBank/DDBJ databases">
        <title>Brumimicrobium oceani sp. nov., isolated from coastal sediment.</title>
        <authorList>
            <person name="Kou Y."/>
        </authorList>
    </citation>
    <scope>NUCLEOTIDE SEQUENCE [LARGE SCALE GENOMIC DNA]</scope>
    <source>
        <strain evidence="3 4">C305</strain>
    </source>
</reference>
<dbReference type="Pfam" id="PF18962">
    <property type="entry name" value="Por_Secre_tail"/>
    <property type="match status" value="1"/>
</dbReference>
<organism evidence="3 4">
    <name type="scientific">Brumimicrobium oceani</name>
    <dbReference type="NCBI Taxonomy" id="2100725"/>
    <lineage>
        <taxon>Bacteria</taxon>
        <taxon>Pseudomonadati</taxon>
        <taxon>Bacteroidota</taxon>
        <taxon>Flavobacteriia</taxon>
        <taxon>Flavobacteriales</taxon>
        <taxon>Crocinitomicaceae</taxon>
        <taxon>Brumimicrobium</taxon>
    </lineage>
</organism>